<dbReference type="FunFam" id="1.10.10.10:FF:000005">
    <property type="entry name" value="Two-component system response regulator"/>
    <property type="match status" value="1"/>
</dbReference>
<dbReference type="PROSITE" id="PS50110">
    <property type="entry name" value="RESPONSE_REGULATORY"/>
    <property type="match status" value="1"/>
</dbReference>
<dbReference type="GO" id="GO:0032993">
    <property type="term" value="C:protein-DNA complex"/>
    <property type="evidence" value="ECO:0007669"/>
    <property type="project" value="TreeGrafter"/>
</dbReference>
<keyword evidence="3" id="KW-0902">Two-component regulatory system</keyword>
<evidence type="ECO:0000256" key="2">
    <source>
        <dbReference type="ARBA" id="ARBA00022553"/>
    </source>
</evidence>
<dbReference type="InterPro" id="IPR001789">
    <property type="entry name" value="Sig_transdc_resp-reg_receiver"/>
</dbReference>
<evidence type="ECO:0000256" key="6">
    <source>
        <dbReference type="ARBA" id="ARBA00023163"/>
    </source>
</evidence>
<dbReference type="Pfam" id="PF00072">
    <property type="entry name" value="Response_reg"/>
    <property type="match status" value="1"/>
</dbReference>
<name>A0A8J3ZU53_9ACTN</name>
<feature type="DNA-binding region" description="OmpR/PhoB-type" evidence="8">
    <location>
        <begin position="125"/>
        <end position="223"/>
    </location>
</feature>
<dbReference type="CDD" id="cd17574">
    <property type="entry name" value="REC_OmpR"/>
    <property type="match status" value="1"/>
</dbReference>
<evidence type="ECO:0000256" key="3">
    <source>
        <dbReference type="ARBA" id="ARBA00023012"/>
    </source>
</evidence>
<dbReference type="Gene3D" id="1.10.10.10">
    <property type="entry name" value="Winged helix-like DNA-binding domain superfamily/Winged helix DNA-binding domain"/>
    <property type="match status" value="1"/>
</dbReference>
<dbReference type="GO" id="GO:0005829">
    <property type="term" value="C:cytosol"/>
    <property type="evidence" value="ECO:0007669"/>
    <property type="project" value="TreeGrafter"/>
</dbReference>
<dbReference type="AlphaFoldDB" id="A0A8J3ZU53"/>
<dbReference type="FunFam" id="3.40.50.2300:FF:000001">
    <property type="entry name" value="DNA-binding response regulator PhoB"/>
    <property type="match status" value="1"/>
</dbReference>
<dbReference type="Gene3D" id="6.10.250.690">
    <property type="match status" value="1"/>
</dbReference>
<evidence type="ECO:0000313" key="12">
    <source>
        <dbReference type="Proteomes" id="UP000635606"/>
    </source>
</evidence>
<dbReference type="PROSITE" id="PS51755">
    <property type="entry name" value="OMPR_PHOB"/>
    <property type="match status" value="1"/>
</dbReference>
<dbReference type="PANTHER" id="PTHR48111:SF22">
    <property type="entry name" value="REGULATOR OF RPOS"/>
    <property type="match status" value="1"/>
</dbReference>
<dbReference type="SUPFAM" id="SSF52172">
    <property type="entry name" value="CheY-like"/>
    <property type="match status" value="1"/>
</dbReference>
<dbReference type="InterPro" id="IPR039420">
    <property type="entry name" value="WalR-like"/>
</dbReference>
<protein>
    <submittedName>
        <fullName evidence="11">Putative transcriptional regulatory protein PrrA</fullName>
    </submittedName>
</protein>
<evidence type="ECO:0000259" key="9">
    <source>
        <dbReference type="PROSITE" id="PS50110"/>
    </source>
</evidence>
<proteinExistence type="predicted"/>
<feature type="domain" description="Response regulatory" evidence="9">
    <location>
        <begin position="4"/>
        <end position="118"/>
    </location>
</feature>
<dbReference type="EMBL" id="BOPH01000027">
    <property type="protein sequence ID" value="GIJ67536.1"/>
    <property type="molecule type" value="Genomic_DNA"/>
</dbReference>
<reference evidence="11" key="1">
    <citation type="submission" date="2021-01" db="EMBL/GenBank/DDBJ databases">
        <title>Whole genome shotgun sequence of Virgisporangium ochraceum NBRC 16418.</title>
        <authorList>
            <person name="Komaki H."/>
            <person name="Tamura T."/>
        </authorList>
    </citation>
    <scope>NUCLEOTIDE SEQUENCE</scope>
    <source>
        <strain evidence="11">NBRC 16418</strain>
    </source>
</reference>
<organism evidence="11 12">
    <name type="scientific">Virgisporangium ochraceum</name>
    <dbReference type="NCBI Taxonomy" id="65505"/>
    <lineage>
        <taxon>Bacteria</taxon>
        <taxon>Bacillati</taxon>
        <taxon>Actinomycetota</taxon>
        <taxon>Actinomycetes</taxon>
        <taxon>Micromonosporales</taxon>
        <taxon>Micromonosporaceae</taxon>
        <taxon>Virgisporangium</taxon>
    </lineage>
</organism>
<evidence type="ECO:0000256" key="5">
    <source>
        <dbReference type="ARBA" id="ARBA00023125"/>
    </source>
</evidence>
<dbReference type="GO" id="GO:0000156">
    <property type="term" value="F:phosphorelay response regulator activity"/>
    <property type="evidence" value="ECO:0007669"/>
    <property type="project" value="TreeGrafter"/>
</dbReference>
<gene>
    <name evidence="11" type="ORF">Voc01_024530</name>
</gene>
<evidence type="ECO:0000256" key="7">
    <source>
        <dbReference type="PROSITE-ProRule" id="PRU00169"/>
    </source>
</evidence>
<accession>A0A8J3ZU53</accession>
<comment type="caution">
    <text evidence="11">The sequence shown here is derived from an EMBL/GenBank/DDBJ whole genome shotgun (WGS) entry which is preliminary data.</text>
</comment>
<dbReference type="Gene3D" id="3.40.50.2300">
    <property type="match status" value="1"/>
</dbReference>
<keyword evidence="4" id="KW-0805">Transcription regulation</keyword>
<dbReference type="InterPro" id="IPR011006">
    <property type="entry name" value="CheY-like_superfamily"/>
</dbReference>
<keyword evidence="6" id="KW-0804">Transcription</keyword>
<dbReference type="SMART" id="SM00448">
    <property type="entry name" value="REC"/>
    <property type="match status" value="1"/>
</dbReference>
<sequence>MSGTVLIVDDDAVLRRSLARALRLSGFRTDVAEGGLDALARIAAGRPDVVVLDVSMPDLSGTEVCRRLRREGNEVPIVMLSALDEADDRISGLQAGADDYLVKPFVTAELELRLRALLRRRPPATGVLRVGDLVVDADARTARRGGTDLDLTRREFDLLEVLARNQGVVLSRDRLLELVWGYDFDVGTNAVDTFVSYLRRKTEAGGAARLIHTVRGIGFLMRAR</sequence>
<evidence type="ECO:0000256" key="4">
    <source>
        <dbReference type="ARBA" id="ARBA00023015"/>
    </source>
</evidence>
<dbReference type="GO" id="GO:0006355">
    <property type="term" value="P:regulation of DNA-templated transcription"/>
    <property type="evidence" value="ECO:0007669"/>
    <property type="project" value="InterPro"/>
</dbReference>
<dbReference type="InterPro" id="IPR036388">
    <property type="entry name" value="WH-like_DNA-bd_sf"/>
</dbReference>
<keyword evidence="2 7" id="KW-0597">Phosphoprotein</keyword>
<keyword evidence="12" id="KW-1185">Reference proteome</keyword>
<evidence type="ECO:0000256" key="1">
    <source>
        <dbReference type="ARBA" id="ARBA00004496"/>
    </source>
</evidence>
<comment type="subcellular location">
    <subcellularLocation>
        <location evidence="1">Cytoplasm</location>
    </subcellularLocation>
</comment>
<evidence type="ECO:0000259" key="10">
    <source>
        <dbReference type="PROSITE" id="PS51755"/>
    </source>
</evidence>
<feature type="domain" description="OmpR/PhoB-type" evidence="10">
    <location>
        <begin position="125"/>
        <end position="223"/>
    </location>
</feature>
<dbReference type="InterPro" id="IPR001867">
    <property type="entry name" value="OmpR/PhoB-type_DNA-bd"/>
</dbReference>
<feature type="modified residue" description="4-aspartylphosphate" evidence="7">
    <location>
        <position position="53"/>
    </location>
</feature>
<dbReference type="Proteomes" id="UP000635606">
    <property type="component" value="Unassembled WGS sequence"/>
</dbReference>
<dbReference type="Pfam" id="PF00486">
    <property type="entry name" value="Trans_reg_C"/>
    <property type="match status" value="1"/>
</dbReference>
<dbReference type="SMART" id="SM00862">
    <property type="entry name" value="Trans_reg_C"/>
    <property type="match status" value="1"/>
</dbReference>
<dbReference type="CDD" id="cd00383">
    <property type="entry name" value="trans_reg_C"/>
    <property type="match status" value="1"/>
</dbReference>
<dbReference type="RefSeq" id="WP_203927497.1">
    <property type="nucleotide sequence ID" value="NZ_BOPH01000027.1"/>
</dbReference>
<keyword evidence="5 8" id="KW-0238">DNA-binding</keyword>
<evidence type="ECO:0000313" key="11">
    <source>
        <dbReference type="EMBL" id="GIJ67536.1"/>
    </source>
</evidence>
<evidence type="ECO:0000256" key="8">
    <source>
        <dbReference type="PROSITE-ProRule" id="PRU01091"/>
    </source>
</evidence>
<dbReference type="GO" id="GO:0000976">
    <property type="term" value="F:transcription cis-regulatory region binding"/>
    <property type="evidence" value="ECO:0007669"/>
    <property type="project" value="TreeGrafter"/>
</dbReference>
<dbReference type="PANTHER" id="PTHR48111">
    <property type="entry name" value="REGULATOR OF RPOS"/>
    <property type="match status" value="1"/>
</dbReference>